<feature type="transmembrane region" description="Helical" evidence="1">
    <location>
        <begin position="119"/>
        <end position="142"/>
    </location>
</feature>
<proteinExistence type="predicted"/>
<feature type="transmembrane region" description="Helical" evidence="1">
    <location>
        <begin position="46"/>
        <end position="70"/>
    </location>
</feature>
<dbReference type="VEuPathDB" id="FungiDB:M747DRAFT_373785"/>
<evidence type="ECO:0000256" key="1">
    <source>
        <dbReference type="SAM" id="Phobius"/>
    </source>
</evidence>
<reference evidence="2 3" key="1">
    <citation type="submission" date="2018-07" db="EMBL/GenBank/DDBJ databases">
        <title>Section-level genome sequencing of Aspergillus section Nigri to investigate inter- and intra-species variation.</title>
        <authorList>
            <consortium name="DOE Joint Genome Institute"/>
            <person name="Vesth T.C."/>
            <person name="Nybo J.L."/>
            <person name="Theobald S."/>
            <person name="Frisvad J.C."/>
            <person name="Larsen T.O."/>
            <person name="Nielsen K.F."/>
            <person name="Hoof J.B."/>
            <person name="Brandl J."/>
            <person name="Salamov A."/>
            <person name="Riley R."/>
            <person name="Gladden J.M."/>
            <person name="Phatale P."/>
            <person name="Nielsen M.T."/>
            <person name="Lyhne E.K."/>
            <person name="Kogle M.E."/>
            <person name="Strasser K."/>
            <person name="McDonnell E."/>
            <person name="Barry K."/>
            <person name="Clum A."/>
            <person name="Chen C."/>
            <person name="Nolan M."/>
            <person name="Sandor L."/>
            <person name="Kuo A."/>
            <person name="Lipzen A."/>
            <person name="Hainaut M."/>
            <person name="Drula E."/>
            <person name="Tsang A."/>
            <person name="Magnuson J.K."/>
            <person name="Henrissat B."/>
            <person name="Wiebenga A."/>
            <person name="Simmons B.A."/>
            <person name="Makela M.R."/>
            <person name="De vries R.P."/>
            <person name="Grigoriev I.V."/>
            <person name="Mortensen U.H."/>
            <person name="Baker S.E."/>
            <person name="Andersen M.R."/>
        </authorList>
    </citation>
    <scope>NUCLEOTIDE SEQUENCE [LARGE SCALE GENOMIC DNA]</scope>
    <source>
        <strain evidence="2 3">ATCC 13496</strain>
    </source>
</reference>
<dbReference type="PANTHER" id="PTHR39605">
    <property type="entry name" value="MAJOR FACILITATOR SUPERFAMILY (MFS) PROFILE DOMAIN-CONTAINING PROTEIN"/>
    <property type="match status" value="1"/>
</dbReference>
<keyword evidence="1" id="KW-1133">Transmembrane helix</keyword>
<dbReference type="Proteomes" id="UP000253845">
    <property type="component" value="Unassembled WGS sequence"/>
</dbReference>
<keyword evidence="1" id="KW-0472">Membrane</keyword>
<sequence>MDVFYAYTYSTAGWLSLQSIALIIVPEMMTTMLEQESRQPSSIETYLSRCLGMSLLTMAILTVMLTGSIPLTASITDPVTTDDSDPKAPYAVPTMQVTTIFHFISAGYAYAWFADKGQLAFGVGMVVSGALASLGIWCALFASSNGKISRKTGADKRTTGFPFKNKEAEKKHGKGLSHYHPPPPLSLIHNPNNKMVYIAKEAIIFFVILGCVVVSVFGYSIHYLMTNGFYGEERNLDFPPEQRIYMRQLRLRDLHWMARDHGIKIQSNTSPV</sequence>
<protein>
    <submittedName>
        <fullName evidence="2">Uncharacterized protein</fullName>
    </submittedName>
</protein>
<name>A0A370BPF4_ASPNG</name>
<feature type="transmembrane region" description="Helical" evidence="1">
    <location>
        <begin position="202"/>
        <end position="225"/>
    </location>
</feature>
<feature type="transmembrane region" description="Helical" evidence="1">
    <location>
        <begin position="90"/>
        <end position="112"/>
    </location>
</feature>
<dbReference type="AlphaFoldDB" id="A0A370BPF4"/>
<dbReference type="PANTHER" id="PTHR39605:SF1">
    <property type="entry name" value="MAJOR FACILITATOR SUPERFAMILY (MFS) PROFILE DOMAIN-CONTAINING PROTEIN"/>
    <property type="match status" value="1"/>
</dbReference>
<accession>A0A370BPF4</accession>
<dbReference type="EMBL" id="KZ851942">
    <property type="protein sequence ID" value="RDH16100.1"/>
    <property type="molecule type" value="Genomic_DNA"/>
</dbReference>
<feature type="transmembrane region" description="Helical" evidence="1">
    <location>
        <begin position="6"/>
        <end position="25"/>
    </location>
</feature>
<evidence type="ECO:0000313" key="3">
    <source>
        <dbReference type="Proteomes" id="UP000253845"/>
    </source>
</evidence>
<organism evidence="2 3">
    <name type="scientific">Aspergillus niger ATCC 13496</name>
    <dbReference type="NCBI Taxonomy" id="1353008"/>
    <lineage>
        <taxon>Eukaryota</taxon>
        <taxon>Fungi</taxon>
        <taxon>Dikarya</taxon>
        <taxon>Ascomycota</taxon>
        <taxon>Pezizomycotina</taxon>
        <taxon>Eurotiomycetes</taxon>
        <taxon>Eurotiomycetidae</taxon>
        <taxon>Eurotiales</taxon>
        <taxon>Aspergillaceae</taxon>
        <taxon>Aspergillus</taxon>
        <taxon>Aspergillus subgen. Circumdati</taxon>
    </lineage>
</organism>
<keyword evidence="1" id="KW-0812">Transmembrane</keyword>
<gene>
    <name evidence="2" type="ORF">M747DRAFT_373785</name>
</gene>
<evidence type="ECO:0000313" key="2">
    <source>
        <dbReference type="EMBL" id="RDH16100.1"/>
    </source>
</evidence>